<proteinExistence type="predicted"/>
<dbReference type="GO" id="GO:0008240">
    <property type="term" value="F:tripeptidyl-peptidase activity"/>
    <property type="evidence" value="ECO:0007669"/>
    <property type="project" value="TreeGrafter"/>
</dbReference>
<feature type="domain" description="Peptidase S53" evidence="7">
    <location>
        <begin position="49"/>
        <end position="381"/>
    </location>
</feature>
<dbReference type="GO" id="GO:0004252">
    <property type="term" value="F:serine-type endopeptidase activity"/>
    <property type="evidence" value="ECO:0007669"/>
    <property type="project" value="UniProtKB-UniRule"/>
</dbReference>
<reference evidence="8 9" key="1">
    <citation type="submission" date="2024-03" db="EMBL/GenBank/DDBJ databases">
        <title>The Acrasis kona genome and developmental transcriptomes reveal deep origins of eukaryotic multicellular pathways.</title>
        <authorList>
            <person name="Sheikh S."/>
            <person name="Fu C.-J."/>
            <person name="Brown M.W."/>
            <person name="Baldauf S.L."/>
        </authorList>
    </citation>
    <scope>NUCLEOTIDE SEQUENCE [LARGE SCALE GENOMIC DNA]</scope>
    <source>
        <strain evidence="8 9">ATCC MYA-3509</strain>
    </source>
</reference>
<gene>
    <name evidence="8" type="ORF">AKO1_005316</name>
</gene>
<feature type="active site" description="Charge relay system" evidence="4">
    <location>
        <position position="308"/>
    </location>
</feature>
<dbReference type="AlphaFoldDB" id="A0AAW2YLD2"/>
<evidence type="ECO:0000256" key="1">
    <source>
        <dbReference type="ARBA" id="ARBA00022670"/>
    </source>
</evidence>
<evidence type="ECO:0000256" key="4">
    <source>
        <dbReference type="PROSITE-ProRule" id="PRU01032"/>
    </source>
</evidence>
<keyword evidence="3 4" id="KW-0720">Serine protease</keyword>
<feature type="binding site" evidence="4">
    <location>
        <position position="361"/>
    </location>
    <ligand>
        <name>Ca(2+)</name>
        <dbReference type="ChEBI" id="CHEBI:29108"/>
    </ligand>
</feature>
<keyword evidence="2 4" id="KW-0378">Hydrolase</keyword>
<evidence type="ECO:0000256" key="6">
    <source>
        <dbReference type="SAM" id="SignalP"/>
    </source>
</evidence>
<organism evidence="8 9">
    <name type="scientific">Acrasis kona</name>
    <dbReference type="NCBI Taxonomy" id="1008807"/>
    <lineage>
        <taxon>Eukaryota</taxon>
        <taxon>Discoba</taxon>
        <taxon>Heterolobosea</taxon>
        <taxon>Tetramitia</taxon>
        <taxon>Eutetramitia</taxon>
        <taxon>Acrasidae</taxon>
        <taxon>Acrasis</taxon>
    </lineage>
</organism>
<dbReference type="PROSITE" id="PS00138">
    <property type="entry name" value="SUBTILASE_SER"/>
    <property type="match status" value="1"/>
</dbReference>
<evidence type="ECO:0000313" key="9">
    <source>
        <dbReference type="Proteomes" id="UP001431209"/>
    </source>
</evidence>
<keyword evidence="4" id="KW-0479">Metal-binding</keyword>
<feature type="binding site" evidence="4">
    <location>
        <position position="359"/>
    </location>
    <ligand>
        <name>Ca(2+)</name>
        <dbReference type="ChEBI" id="CHEBI:29108"/>
    </ligand>
</feature>
<sequence length="419" mass="43556">MNIAIVTAILSLLMYVCAKGNARPYYIVNKSPSRRTRFAPDARDASILGLTPAEIKAIYSYNTSMSAGSGHTIGIVAAYDSPNIESELSTYSTQFGLPACTTANGCFKKVGQTGSSYIPSAPSSEKGWVGEISLDVELVHAIAPGAKILLVLANSAESGDVLTAVNYAKKHANYINMSFGFSEDGTDLSSDTVFSQSPSVSFFAASGDSGSGVEYPSSSPYVIAVGGTTLSISAKGVITETGWVGSGGGPSQIEPASLAQSNSNSVQSTTSSDYRSFRKVPDVSCVADPNSGVAVYSNGIWQVFGGTSAATPIITARASHTGKVVNANYIYNGGLTFRDIVTGYSQSTTTSLTYSCNVGYDYVTGMGSWIGLFNSNITTIIESSTTSPSASSAQDSSSSGSLLSFNMIVLTLCIIINFI</sequence>
<dbReference type="EMBL" id="JAOPGA020000288">
    <property type="protein sequence ID" value="KAL0477957.1"/>
    <property type="molecule type" value="Genomic_DNA"/>
</dbReference>
<feature type="binding site" evidence="4">
    <location>
        <position position="339"/>
    </location>
    <ligand>
        <name>Ca(2+)</name>
        <dbReference type="ChEBI" id="CHEBI:29108"/>
    </ligand>
</feature>
<comment type="caution">
    <text evidence="8">The sequence shown here is derived from an EMBL/GenBank/DDBJ whole genome shotgun (WGS) entry which is preliminary data.</text>
</comment>
<dbReference type="PANTHER" id="PTHR14218:SF15">
    <property type="entry name" value="TRIPEPTIDYL-PEPTIDASE 1"/>
    <property type="match status" value="1"/>
</dbReference>
<keyword evidence="4" id="KW-0106">Calcium</keyword>
<dbReference type="InterPro" id="IPR023828">
    <property type="entry name" value="Peptidase_S8_Ser-AS"/>
</dbReference>
<dbReference type="InterPro" id="IPR030400">
    <property type="entry name" value="Sedolisin_dom"/>
</dbReference>
<evidence type="ECO:0000259" key="7">
    <source>
        <dbReference type="PROSITE" id="PS51695"/>
    </source>
</evidence>
<feature type="active site" description="Charge relay system" evidence="4">
    <location>
        <position position="135"/>
    </location>
</feature>
<dbReference type="GO" id="GO:0006508">
    <property type="term" value="P:proteolysis"/>
    <property type="evidence" value="ECO:0007669"/>
    <property type="project" value="UniProtKB-KW"/>
</dbReference>
<protein>
    <submittedName>
        <fullName evidence="8">Pseudomonalisin</fullName>
    </submittedName>
</protein>
<evidence type="ECO:0000256" key="5">
    <source>
        <dbReference type="SAM" id="MobiDB-lite"/>
    </source>
</evidence>
<keyword evidence="1 4" id="KW-0645">Protease</keyword>
<dbReference type="InterPro" id="IPR036852">
    <property type="entry name" value="Peptidase_S8/S53_dom_sf"/>
</dbReference>
<feature type="binding site" evidence="4">
    <location>
        <position position="340"/>
    </location>
    <ligand>
        <name>Ca(2+)</name>
        <dbReference type="ChEBI" id="CHEBI:29108"/>
    </ligand>
</feature>
<feature type="region of interest" description="Disordered" evidence="5">
    <location>
        <begin position="249"/>
        <end position="270"/>
    </location>
</feature>
<dbReference type="Proteomes" id="UP001431209">
    <property type="component" value="Unassembled WGS sequence"/>
</dbReference>
<evidence type="ECO:0000256" key="2">
    <source>
        <dbReference type="ARBA" id="ARBA00022801"/>
    </source>
</evidence>
<dbReference type="PANTHER" id="PTHR14218">
    <property type="entry name" value="PROTEASE S8 TRIPEPTIDYL PEPTIDASE I CLN2"/>
    <property type="match status" value="1"/>
</dbReference>
<comment type="cofactor">
    <cofactor evidence="4">
        <name>Ca(2+)</name>
        <dbReference type="ChEBI" id="CHEBI:29108"/>
    </cofactor>
    <text evidence="4">Binds 1 Ca(2+) ion per subunit.</text>
</comment>
<dbReference type="PROSITE" id="PS51695">
    <property type="entry name" value="SEDOLISIN"/>
    <property type="match status" value="1"/>
</dbReference>
<accession>A0AAW2YLD2</accession>
<evidence type="ECO:0000256" key="3">
    <source>
        <dbReference type="ARBA" id="ARBA00022825"/>
    </source>
</evidence>
<feature type="chain" id="PRO_5043408190" evidence="6">
    <location>
        <begin position="19"/>
        <end position="419"/>
    </location>
</feature>
<dbReference type="Gene3D" id="3.40.50.200">
    <property type="entry name" value="Peptidase S8/S53 domain"/>
    <property type="match status" value="1"/>
</dbReference>
<keyword evidence="9" id="KW-1185">Reference proteome</keyword>
<dbReference type="CDD" id="cd04056">
    <property type="entry name" value="Peptidases_S53"/>
    <property type="match status" value="1"/>
</dbReference>
<evidence type="ECO:0000313" key="8">
    <source>
        <dbReference type="EMBL" id="KAL0477957.1"/>
    </source>
</evidence>
<dbReference type="GO" id="GO:0046872">
    <property type="term" value="F:metal ion binding"/>
    <property type="evidence" value="ECO:0007669"/>
    <property type="project" value="UniProtKB-UniRule"/>
</dbReference>
<name>A0AAW2YLD2_9EUKA</name>
<feature type="active site" description="Charge relay system" evidence="4">
    <location>
        <position position="131"/>
    </location>
</feature>
<dbReference type="SUPFAM" id="SSF52743">
    <property type="entry name" value="Subtilisin-like"/>
    <property type="match status" value="1"/>
</dbReference>
<feature type="signal peptide" evidence="6">
    <location>
        <begin position="1"/>
        <end position="18"/>
    </location>
</feature>
<keyword evidence="6" id="KW-0732">Signal</keyword>
<dbReference type="InterPro" id="IPR050819">
    <property type="entry name" value="Tripeptidyl-peptidase_I"/>
</dbReference>
<feature type="compositionally biased region" description="Low complexity" evidence="5">
    <location>
        <begin position="260"/>
        <end position="270"/>
    </location>
</feature>